<feature type="compositionally biased region" description="Low complexity" evidence="11">
    <location>
        <begin position="77"/>
        <end position="101"/>
    </location>
</feature>
<feature type="region of interest" description="Disordered" evidence="11">
    <location>
        <begin position="74"/>
        <end position="130"/>
    </location>
</feature>
<name>A0A7D8YSF0_VANHU</name>
<evidence type="ECO:0000256" key="6">
    <source>
        <dbReference type="ARBA" id="ARBA00023004"/>
    </source>
</evidence>
<comment type="caution">
    <text evidence="12">The sequence shown here is derived from an EMBL/GenBank/DDBJ whole genome shotgun (WGS) entry which is preliminary data.</text>
</comment>
<gene>
    <name evidence="12" type="ORF">VHUM_04341</name>
</gene>
<dbReference type="GO" id="GO:0005743">
    <property type="term" value="C:mitochondrial inner membrane"/>
    <property type="evidence" value="ECO:0007669"/>
    <property type="project" value="UniProtKB-SubCell"/>
</dbReference>
<evidence type="ECO:0000256" key="2">
    <source>
        <dbReference type="ARBA" id="ARBA00007255"/>
    </source>
</evidence>
<comment type="similarity">
    <text evidence="2 10">Belongs to the cytochrome c-type heme lyase family.</text>
</comment>
<keyword evidence="3 10" id="KW-0349">Heme</keyword>
<feature type="compositionally biased region" description="Polar residues" evidence="11">
    <location>
        <begin position="113"/>
        <end position="123"/>
    </location>
</feature>
<proteinExistence type="inferred from homology"/>
<keyword evidence="7 10" id="KW-0496">Mitochondrion</keyword>
<dbReference type="PANTHER" id="PTHR12743">
    <property type="entry name" value="CYTOCHROME C1 HEME LYASE"/>
    <property type="match status" value="1"/>
</dbReference>
<feature type="region of interest" description="Disordered" evidence="11">
    <location>
        <begin position="1"/>
        <end position="57"/>
    </location>
</feature>
<organism evidence="12 13">
    <name type="scientific">Vanrija humicola</name>
    <name type="common">Yeast</name>
    <name type="synonym">Cryptococcus humicola</name>
    <dbReference type="NCBI Taxonomy" id="5417"/>
    <lineage>
        <taxon>Eukaryota</taxon>
        <taxon>Fungi</taxon>
        <taxon>Dikarya</taxon>
        <taxon>Basidiomycota</taxon>
        <taxon>Agaricomycotina</taxon>
        <taxon>Tremellomycetes</taxon>
        <taxon>Trichosporonales</taxon>
        <taxon>Trichosporonaceae</taxon>
        <taxon>Vanrija</taxon>
    </lineage>
</organism>
<keyword evidence="9 10" id="KW-0456">Lyase</keyword>
<protein>
    <recommendedName>
        <fullName evidence="10">Holocytochrome c-type synthase</fullName>
        <ecNumber evidence="10">4.4.1.17</ecNumber>
    </recommendedName>
</protein>
<evidence type="ECO:0000256" key="9">
    <source>
        <dbReference type="ARBA" id="ARBA00023239"/>
    </source>
</evidence>
<comment type="catalytic activity">
    <reaction evidence="10">
        <text>holo-[cytochrome c] = apo-[cytochrome c] + heme b</text>
        <dbReference type="Rhea" id="RHEA:22648"/>
        <dbReference type="Rhea" id="RHEA-COMP:10725"/>
        <dbReference type="Rhea" id="RHEA-COMP:10726"/>
        <dbReference type="ChEBI" id="CHEBI:29950"/>
        <dbReference type="ChEBI" id="CHEBI:60344"/>
        <dbReference type="ChEBI" id="CHEBI:83739"/>
        <dbReference type="EC" id="4.4.1.17"/>
    </reaction>
</comment>
<comment type="function">
    <text evidence="10">Lyase that catalyzes the covalent linking of the heme group to the cytochrome C apoprotein to produce the mature functional cytochrome.</text>
</comment>
<reference evidence="12 13" key="1">
    <citation type="journal article" date="2019" name="PLoS Genet.">
        <title>Convergent evolution of linked mating-type loci in basidiomycete fungi.</title>
        <authorList>
            <person name="Sun S."/>
            <person name="Coelho M.A."/>
            <person name="Heitman J."/>
            <person name="Nowrousian M."/>
        </authorList>
    </citation>
    <scope>NUCLEOTIDE SEQUENCE [LARGE SCALE GENOMIC DNA]</scope>
    <source>
        <strain evidence="12 13">CBS 4282</strain>
    </source>
</reference>
<dbReference type="GO" id="GO:0004408">
    <property type="term" value="F:holocytochrome-c synthase activity"/>
    <property type="evidence" value="ECO:0007669"/>
    <property type="project" value="UniProtKB-EC"/>
</dbReference>
<keyword evidence="5 10" id="KW-0999">Mitochondrion inner membrane</keyword>
<dbReference type="AlphaFoldDB" id="A0A7D8YSF0"/>
<keyword evidence="13" id="KW-1185">Reference proteome</keyword>
<dbReference type="Proteomes" id="UP000473826">
    <property type="component" value="Unassembled WGS sequence"/>
</dbReference>
<evidence type="ECO:0000256" key="4">
    <source>
        <dbReference type="ARBA" id="ARBA00022723"/>
    </source>
</evidence>
<evidence type="ECO:0000256" key="8">
    <source>
        <dbReference type="ARBA" id="ARBA00023136"/>
    </source>
</evidence>
<evidence type="ECO:0000313" key="13">
    <source>
        <dbReference type="Proteomes" id="UP000473826"/>
    </source>
</evidence>
<evidence type="ECO:0000256" key="1">
    <source>
        <dbReference type="ARBA" id="ARBA00004273"/>
    </source>
</evidence>
<evidence type="ECO:0000256" key="3">
    <source>
        <dbReference type="ARBA" id="ARBA00022617"/>
    </source>
</evidence>
<evidence type="ECO:0000313" key="12">
    <source>
        <dbReference type="EMBL" id="TXT03820.1"/>
    </source>
</evidence>
<keyword evidence="8 10" id="KW-0472">Membrane</keyword>
<sequence>MRWFGSSETQAPAEASTSAAASASASATTPAAPAAARTLPPDHPPVPAGVDSCPVDESARSVWLQASPAAAHPFEVAGSSGPSASSSSSSNSTAASPGSLSQHRVISSIPRGQGSTYSHNTDSPALPAEGAEASGNWVYPSEQQFFNAMARKNHSPRVADMRTVVPIHNAVNEKAWEEILVWEAGQGGDACPGGPKLSSFVGRPKDLSPKAWAKTMVGYTAPFDRHDWYVDRCGKQIRYVIDFYAGKPDPKQPQRMAFYLDVRPALDDWDSIRTRLSGLWR</sequence>
<dbReference type="InterPro" id="IPR000511">
    <property type="entry name" value="Holocyt_c/c1_synthase"/>
</dbReference>
<dbReference type="PANTHER" id="PTHR12743:SF0">
    <property type="entry name" value="HOLOCYTOCHROME C-TYPE SYNTHASE"/>
    <property type="match status" value="1"/>
</dbReference>
<evidence type="ECO:0000256" key="7">
    <source>
        <dbReference type="ARBA" id="ARBA00023128"/>
    </source>
</evidence>
<dbReference type="PROSITE" id="PS00822">
    <property type="entry name" value="CYTO_HEME_LYASE_2"/>
    <property type="match status" value="1"/>
</dbReference>
<feature type="compositionally biased region" description="Low complexity" evidence="11">
    <location>
        <begin position="1"/>
        <end position="36"/>
    </location>
</feature>
<dbReference type="EMBL" id="QKWK01000020">
    <property type="protein sequence ID" value="TXT03820.1"/>
    <property type="molecule type" value="Genomic_DNA"/>
</dbReference>
<evidence type="ECO:0000256" key="10">
    <source>
        <dbReference type="RuleBase" id="RU363130"/>
    </source>
</evidence>
<accession>A0A7D8YSF0</accession>
<keyword evidence="6 10" id="KW-0408">Iron</keyword>
<dbReference type="GO" id="GO:0046872">
    <property type="term" value="F:metal ion binding"/>
    <property type="evidence" value="ECO:0007669"/>
    <property type="project" value="UniProtKB-KW"/>
</dbReference>
<dbReference type="Pfam" id="PF01265">
    <property type="entry name" value="Cyto_heme_lyase"/>
    <property type="match status" value="2"/>
</dbReference>
<dbReference type="OrthoDB" id="4243at2759"/>
<evidence type="ECO:0000256" key="11">
    <source>
        <dbReference type="SAM" id="MobiDB-lite"/>
    </source>
</evidence>
<comment type="subcellular location">
    <subcellularLocation>
        <location evidence="1 10">Mitochondrion inner membrane</location>
    </subcellularLocation>
</comment>
<dbReference type="EC" id="4.4.1.17" evidence="10"/>
<evidence type="ECO:0000256" key="5">
    <source>
        <dbReference type="ARBA" id="ARBA00022792"/>
    </source>
</evidence>
<keyword evidence="4 10" id="KW-0479">Metal-binding</keyword>